<proteinExistence type="predicted"/>
<comment type="caution">
    <text evidence="1">The sequence shown here is derived from an EMBL/GenBank/DDBJ whole genome shotgun (WGS) entry which is preliminary data.</text>
</comment>
<dbReference type="Proteomes" id="UP001597187">
    <property type="component" value="Unassembled WGS sequence"/>
</dbReference>
<evidence type="ECO:0000313" key="1">
    <source>
        <dbReference type="EMBL" id="MFD1512486.1"/>
    </source>
</evidence>
<dbReference type="EMBL" id="JBHUDC010000002">
    <property type="protein sequence ID" value="MFD1512486.1"/>
    <property type="molecule type" value="Genomic_DNA"/>
</dbReference>
<protein>
    <recommendedName>
        <fullName evidence="3">BON domain-containing protein</fullName>
    </recommendedName>
</protein>
<organism evidence="1 2">
    <name type="scientific">Halomarina rubra</name>
    <dbReference type="NCBI Taxonomy" id="2071873"/>
    <lineage>
        <taxon>Archaea</taxon>
        <taxon>Methanobacteriati</taxon>
        <taxon>Methanobacteriota</taxon>
        <taxon>Stenosarchaea group</taxon>
        <taxon>Halobacteria</taxon>
        <taxon>Halobacteriales</taxon>
        <taxon>Natronomonadaceae</taxon>
        <taxon>Halomarina</taxon>
    </lineage>
</organism>
<reference evidence="1 2" key="1">
    <citation type="journal article" date="2019" name="Int. J. Syst. Evol. Microbiol.">
        <title>The Global Catalogue of Microorganisms (GCM) 10K type strain sequencing project: providing services to taxonomists for standard genome sequencing and annotation.</title>
        <authorList>
            <consortium name="The Broad Institute Genomics Platform"/>
            <consortium name="The Broad Institute Genome Sequencing Center for Infectious Disease"/>
            <person name="Wu L."/>
            <person name="Ma J."/>
        </authorList>
    </citation>
    <scope>NUCLEOTIDE SEQUENCE [LARGE SCALE GENOMIC DNA]</scope>
    <source>
        <strain evidence="1 2">CGMCC 1.12563</strain>
    </source>
</reference>
<evidence type="ECO:0000313" key="2">
    <source>
        <dbReference type="Proteomes" id="UP001597187"/>
    </source>
</evidence>
<keyword evidence="2" id="KW-1185">Reference proteome</keyword>
<dbReference type="RefSeq" id="WP_250872464.1">
    <property type="nucleotide sequence ID" value="NZ_JALXFV010000002.1"/>
</dbReference>
<gene>
    <name evidence="1" type="ORF">ACFSBT_04225</name>
</gene>
<accession>A0ABD6AS23</accession>
<dbReference type="AlphaFoldDB" id="A0ABD6AS23"/>
<sequence length="73" mass="8084">MSCSPQVGWQSACRVTALERELCADEVRYHVGADVVFVRRGLTVTGALAVDENLNATVHRIVRDQFDRPGVNQ</sequence>
<name>A0ABD6AS23_9EURY</name>
<evidence type="ECO:0008006" key="3">
    <source>
        <dbReference type="Google" id="ProtNLM"/>
    </source>
</evidence>